<dbReference type="EMBL" id="JBJQND010000011">
    <property type="protein sequence ID" value="KAL3860898.1"/>
    <property type="molecule type" value="Genomic_DNA"/>
</dbReference>
<organism evidence="1 2">
    <name type="scientific">Sinanodonta woodiana</name>
    <name type="common">Chinese pond mussel</name>
    <name type="synonym">Anodonta woodiana</name>
    <dbReference type="NCBI Taxonomy" id="1069815"/>
    <lineage>
        <taxon>Eukaryota</taxon>
        <taxon>Metazoa</taxon>
        <taxon>Spiralia</taxon>
        <taxon>Lophotrochozoa</taxon>
        <taxon>Mollusca</taxon>
        <taxon>Bivalvia</taxon>
        <taxon>Autobranchia</taxon>
        <taxon>Heteroconchia</taxon>
        <taxon>Palaeoheterodonta</taxon>
        <taxon>Unionida</taxon>
        <taxon>Unionoidea</taxon>
        <taxon>Unionidae</taxon>
        <taxon>Unioninae</taxon>
        <taxon>Sinanodonta</taxon>
    </lineage>
</organism>
<reference evidence="1 2" key="1">
    <citation type="submission" date="2024-11" db="EMBL/GenBank/DDBJ databases">
        <title>Chromosome-level genome assembly of the freshwater bivalve Anodonta woodiana.</title>
        <authorList>
            <person name="Chen X."/>
        </authorList>
    </citation>
    <scope>NUCLEOTIDE SEQUENCE [LARGE SCALE GENOMIC DNA]</scope>
    <source>
        <strain evidence="1">MN2024</strain>
        <tissue evidence="1">Gills</tissue>
    </source>
</reference>
<accession>A0ABD3VIL5</accession>
<protein>
    <submittedName>
        <fullName evidence="1">Uncharacterized protein</fullName>
    </submittedName>
</protein>
<feature type="non-terminal residue" evidence="1">
    <location>
        <position position="112"/>
    </location>
</feature>
<dbReference type="InterPro" id="IPR036179">
    <property type="entry name" value="Ig-like_dom_sf"/>
</dbReference>
<dbReference type="AlphaFoldDB" id="A0ABD3VIL5"/>
<name>A0ABD3VIL5_SINWO</name>
<dbReference type="Proteomes" id="UP001634394">
    <property type="component" value="Unassembled WGS sequence"/>
</dbReference>
<keyword evidence="2" id="KW-1185">Reference proteome</keyword>
<evidence type="ECO:0000313" key="1">
    <source>
        <dbReference type="EMBL" id="KAL3860898.1"/>
    </source>
</evidence>
<gene>
    <name evidence="1" type="ORF">ACJMK2_006994</name>
</gene>
<dbReference type="SUPFAM" id="SSF48726">
    <property type="entry name" value="Immunoglobulin"/>
    <property type="match status" value="1"/>
</dbReference>
<evidence type="ECO:0000313" key="2">
    <source>
        <dbReference type="Proteomes" id="UP001634394"/>
    </source>
</evidence>
<dbReference type="Gene3D" id="2.60.40.10">
    <property type="entry name" value="Immunoglobulins"/>
    <property type="match status" value="1"/>
</dbReference>
<comment type="caution">
    <text evidence="1">The sequence shown here is derived from an EMBL/GenBank/DDBJ whole genome shotgun (WGS) entry which is preliminary data.</text>
</comment>
<proteinExistence type="predicted"/>
<dbReference type="InterPro" id="IPR013783">
    <property type="entry name" value="Ig-like_fold"/>
</dbReference>
<sequence length="112" mass="12298">MSKCDFCLFTEFPPVETCVGTDANFSFTVTEDCKESEVVIKNEYGCVVMTVSGIVCARTDPVYKDRVTFTGNTKQKMISFTLRTVTPADAGTYSAEILDAKIIIGCQKLIVT</sequence>